<dbReference type="GO" id="GO:0008298">
    <property type="term" value="P:intracellular mRNA localization"/>
    <property type="evidence" value="ECO:0007669"/>
    <property type="project" value="TreeGrafter"/>
</dbReference>
<dbReference type="EMBL" id="JAFBMS010000012">
    <property type="protein sequence ID" value="KAG9347931.1"/>
    <property type="molecule type" value="Genomic_DNA"/>
</dbReference>
<dbReference type="GO" id="GO:0005886">
    <property type="term" value="C:plasma membrane"/>
    <property type="evidence" value="ECO:0007669"/>
    <property type="project" value="TreeGrafter"/>
</dbReference>
<organism evidence="4 5">
    <name type="scientific">Albula glossodonta</name>
    <name type="common">roundjaw bonefish</name>
    <dbReference type="NCBI Taxonomy" id="121402"/>
    <lineage>
        <taxon>Eukaryota</taxon>
        <taxon>Metazoa</taxon>
        <taxon>Chordata</taxon>
        <taxon>Craniata</taxon>
        <taxon>Vertebrata</taxon>
        <taxon>Euteleostomi</taxon>
        <taxon>Actinopterygii</taxon>
        <taxon>Neopterygii</taxon>
        <taxon>Teleostei</taxon>
        <taxon>Albuliformes</taxon>
        <taxon>Albulidae</taxon>
        <taxon>Albula</taxon>
    </lineage>
</organism>
<dbReference type="InterPro" id="IPR014720">
    <property type="entry name" value="dsRBD_dom"/>
</dbReference>
<dbReference type="SUPFAM" id="SSF54768">
    <property type="entry name" value="dsRNA-binding domain-like"/>
    <property type="match status" value="1"/>
</dbReference>
<dbReference type="GO" id="GO:0043025">
    <property type="term" value="C:neuronal cell body"/>
    <property type="evidence" value="ECO:0007669"/>
    <property type="project" value="TreeGrafter"/>
</dbReference>
<sequence length="102" mass="11430">MSSSLTARHGYHYPVPKIFYVQLTVGSCEFIGEGRTRQAARHNAAMKALQALRNEPIPQKAPQRTEEKSEAEETSDANKSEISLVYEIALKRNLPVGFEVKI</sequence>
<evidence type="ECO:0000256" key="1">
    <source>
        <dbReference type="PROSITE-ProRule" id="PRU00266"/>
    </source>
</evidence>
<evidence type="ECO:0000313" key="4">
    <source>
        <dbReference type="EMBL" id="KAG9347931.1"/>
    </source>
</evidence>
<dbReference type="Proteomes" id="UP000824540">
    <property type="component" value="Unassembled WGS sequence"/>
</dbReference>
<dbReference type="GO" id="GO:0032839">
    <property type="term" value="C:dendrite cytoplasm"/>
    <property type="evidence" value="ECO:0007669"/>
    <property type="project" value="GOC"/>
</dbReference>
<dbReference type="GO" id="GO:0003725">
    <property type="term" value="F:double-stranded RNA binding"/>
    <property type="evidence" value="ECO:0007669"/>
    <property type="project" value="TreeGrafter"/>
</dbReference>
<dbReference type="GO" id="GO:0010494">
    <property type="term" value="C:cytoplasmic stress granule"/>
    <property type="evidence" value="ECO:0007669"/>
    <property type="project" value="TreeGrafter"/>
</dbReference>
<reference evidence="4" key="1">
    <citation type="thesis" date="2021" institute="BYU ScholarsArchive" country="Provo, UT, USA">
        <title>Applications of and Algorithms for Genome Assembly and Genomic Analyses with an Emphasis on Marine Teleosts.</title>
        <authorList>
            <person name="Pickett B.D."/>
        </authorList>
    </citation>
    <scope>NUCLEOTIDE SEQUENCE</scope>
    <source>
        <strain evidence="4">HI-2016</strain>
    </source>
</reference>
<dbReference type="Pfam" id="PF00035">
    <property type="entry name" value="dsrm"/>
    <property type="match status" value="1"/>
</dbReference>
<dbReference type="GO" id="GO:0007281">
    <property type="term" value="P:germ cell development"/>
    <property type="evidence" value="ECO:0007669"/>
    <property type="project" value="TreeGrafter"/>
</dbReference>
<protein>
    <recommendedName>
        <fullName evidence="3">DRBM domain-containing protein</fullName>
    </recommendedName>
</protein>
<accession>A0A8T2P9N0</accession>
<dbReference type="GO" id="GO:0098964">
    <property type="term" value="P:anterograde dendritic transport of messenger ribonucleoprotein complex"/>
    <property type="evidence" value="ECO:0007669"/>
    <property type="project" value="TreeGrafter"/>
</dbReference>
<dbReference type="OrthoDB" id="10037267at2759"/>
<gene>
    <name evidence="4" type="ORF">JZ751_003948</name>
</gene>
<dbReference type="GO" id="GO:0003729">
    <property type="term" value="F:mRNA binding"/>
    <property type="evidence" value="ECO:0007669"/>
    <property type="project" value="TreeGrafter"/>
</dbReference>
<proteinExistence type="predicted"/>
<dbReference type="GO" id="GO:0035418">
    <property type="term" value="P:protein localization to synapse"/>
    <property type="evidence" value="ECO:0007669"/>
    <property type="project" value="TreeGrafter"/>
</dbReference>
<dbReference type="AlphaFoldDB" id="A0A8T2P9N0"/>
<dbReference type="PANTHER" id="PTHR46054">
    <property type="entry name" value="MATERNAL EFFECT PROTEIN STAUFEN"/>
    <property type="match status" value="1"/>
</dbReference>
<dbReference type="PROSITE" id="PS50137">
    <property type="entry name" value="DS_RBD"/>
    <property type="match status" value="1"/>
</dbReference>
<evidence type="ECO:0000259" key="3">
    <source>
        <dbReference type="PROSITE" id="PS50137"/>
    </source>
</evidence>
<dbReference type="Gene3D" id="3.30.160.20">
    <property type="match status" value="1"/>
</dbReference>
<feature type="domain" description="DRBM" evidence="3">
    <location>
        <begin position="19"/>
        <end position="54"/>
    </location>
</feature>
<evidence type="ECO:0000256" key="2">
    <source>
        <dbReference type="SAM" id="MobiDB-lite"/>
    </source>
</evidence>
<name>A0A8T2P9N0_9TELE</name>
<evidence type="ECO:0000313" key="5">
    <source>
        <dbReference type="Proteomes" id="UP000824540"/>
    </source>
</evidence>
<feature type="region of interest" description="Disordered" evidence="2">
    <location>
        <begin position="51"/>
        <end position="78"/>
    </location>
</feature>
<dbReference type="PANTHER" id="PTHR46054:SF1">
    <property type="entry name" value="DOUBLE-STRANDED RNA-BINDING PROTEIN STAUFEN HOMOLOG 2"/>
    <property type="match status" value="1"/>
</dbReference>
<keyword evidence="1" id="KW-0694">RNA-binding</keyword>
<dbReference type="InterPro" id="IPR051740">
    <property type="entry name" value="DRBM-containing_protein"/>
</dbReference>
<keyword evidence="5" id="KW-1185">Reference proteome</keyword>
<comment type="caution">
    <text evidence="4">The sequence shown here is derived from an EMBL/GenBank/DDBJ whole genome shotgun (WGS) entry which is preliminary data.</text>
</comment>